<evidence type="ECO:0000313" key="2">
    <source>
        <dbReference type="EMBL" id="PSL19712.1"/>
    </source>
</evidence>
<keyword evidence="1" id="KW-0812">Transmembrane</keyword>
<evidence type="ECO:0000313" key="3">
    <source>
        <dbReference type="Proteomes" id="UP000240418"/>
    </source>
</evidence>
<sequence>MNSFENGVLRNFSIGGFLGAVLGVCFIIAIEAELSDEYTKYWTYGISALVALLGSGIAVAGVLTSIANQNRIFDETRKKSLLASKALLPLALSRFHEIAENGTGIALEEEIFLNDPDNSDIVRSRLEIDEATVGVLKECIELSDEVTRKWMTTIFSRYQVARSRTIGQVSDRHRLLIDSVRGDLAYDLEVIRAMVAHLFDYARDIGNRISPSEQIDLETIRISISHPSYASARYVSAQSRIEERRAALGDGSIENFSLGD</sequence>
<evidence type="ECO:0000256" key="1">
    <source>
        <dbReference type="SAM" id="Phobius"/>
    </source>
</evidence>
<gene>
    <name evidence="2" type="ORF">CLV88_105135</name>
</gene>
<dbReference type="AlphaFoldDB" id="A0A2P8FDB1"/>
<reference evidence="2 3" key="1">
    <citation type="submission" date="2018-03" db="EMBL/GenBank/DDBJ databases">
        <title>Genomic Encyclopedia of Archaeal and Bacterial Type Strains, Phase II (KMG-II): from individual species to whole genera.</title>
        <authorList>
            <person name="Goeker M."/>
        </authorList>
    </citation>
    <scope>NUCLEOTIDE SEQUENCE [LARGE SCALE GENOMIC DNA]</scope>
    <source>
        <strain evidence="2 3">DSM 100673</strain>
    </source>
</reference>
<dbReference type="RefSeq" id="WP_106608367.1">
    <property type="nucleotide sequence ID" value="NZ_PYGJ01000005.1"/>
</dbReference>
<accession>A0A2P8FDB1</accession>
<dbReference type="EMBL" id="PYGJ01000005">
    <property type="protein sequence ID" value="PSL19712.1"/>
    <property type="molecule type" value="Genomic_DNA"/>
</dbReference>
<organism evidence="2 3">
    <name type="scientific">Shimia abyssi</name>
    <dbReference type="NCBI Taxonomy" id="1662395"/>
    <lineage>
        <taxon>Bacteria</taxon>
        <taxon>Pseudomonadati</taxon>
        <taxon>Pseudomonadota</taxon>
        <taxon>Alphaproteobacteria</taxon>
        <taxon>Rhodobacterales</taxon>
        <taxon>Roseobacteraceae</taxon>
    </lineage>
</organism>
<dbReference type="Proteomes" id="UP000240418">
    <property type="component" value="Unassembled WGS sequence"/>
</dbReference>
<keyword evidence="1" id="KW-0472">Membrane</keyword>
<feature type="transmembrane region" description="Helical" evidence="1">
    <location>
        <begin position="42"/>
        <end position="67"/>
    </location>
</feature>
<dbReference type="OrthoDB" id="9837324at2"/>
<comment type="caution">
    <text evidence="2">The sequence shown here is derived from an EMBL/GenBank/DDBJ whole genome shotgun (WGS) entry which is preliminary data.</text>
</comment>
<protein>
    <submittedName>
        <fullName evidence="2">Uncharacterized protein</fullName>
    </submittedName>
</protein>
<keyword evidence="1" id="KW-1133">Transmembrane helix</keyword>
<proteinExistence type="predicted"/>
<name>A0A2P8FDB1_9RHOB</name>
<keyword evidence="3" id="KW-1185">Reference proteome</keyword>
<feature type="transmembrane region" description="Helical" evidence="1">
    <location>
        <begin position="12"/>
        <end position="30"/>
    </location>
</feature>